<sequence length="721" mass="82808">MKTILFFFCVTIPFWILAESQDSWKPIDLRKGNWIAVEGFQREYLNGIDSTFSKSKKISHFPVVLNEIFETSVETGLKEYTLQTRFHIQEDFQKTKVYKPIFLYLESIGENWEIFLNDHSLAQEIHLDISHKEMILRRTIRSFRLPVDSSLLRSGENLLTFRLIGDAPASFLSKNVDLGFYIDGDYSLTTEQKLSGEISTLINLCLNTIYVFFGFYHLLIYVKRREDLYNLYFGIFSVFMALYSLSRSNIAFEVIYDTTWITRIEYSSVSLLAPLFLLFMQDYFYGRAKFSKVLFAILILNVVIALTTLLEPFRYTMTSLRLWQISILPTLVYLLYFMSKAVYLRKKDAILLATSMFTVVFIAVYDVIDSIFFQSGIRFTQFAYFLFVVALTTILANRFISLYRQSEDLNIELSQQKLELARQKNAFFRFVPVQFLNVLGKNSAVEVNLGDSVLKEMSVLFTDIRSFTTISEQMTPEENFRFINDYLASMEPVVQRHEGFVDKFMGDGILALFSGDGEITRSHQTSADKAILAAIEMKKKVQTINAQAKDSHFRGLKIGIGINTGNLMLGTVGSRSRLDTTVIGDTVNVASRLESLTNLYRADILITKSTLSAMTIADNLAIREIDSVVVKGKTDPIIIYEIYEADEPLIRKLKDATLSLITRGIILYKVADFQEALINFEQALKIFPEDIVPILYRKRCQEYITSPPTGNWVGVQHLLEK</sequence>
<dbReference type="PROSITE" id="PS50005">
    <property type="entry name" value="TPR"/>
    <property type="match status" value="1"/>
</dbReference>
<dbReference type="InterPro" id="IPR001054">
    <property type="entry name" value="A/G_cyclase"/>
</dbReference>
<feature type="transmembrane region" description="Helical" evidence="2">
    <location>
        <begin position="201"/>
        <end position="222"/>
    </location>
</feature>
<organism evidence="4">
    <name type="scientific">Leptospira interrogans serovar Hardjo str. Norma</name>
    <dbReference type="NCBI Taxonomy" id="1279460"/>
    <lineage>
        <taxon>Bacteria</taxon>
        <taxon>Pseudomonadati</taxon>
        <taxon>Spirochaetota</taxon>
        <taxon>Spirochaetia</taxon>
        <taxon>Leptospirales</taxon>
        <taxon>Leptospiraceae</taxon>
        <taxon>Leptospira</taxon>
    </lineage>
</organism>
<dbReference type="PATRIC" id="fig|1279460.3.peg.4740"/>
<dbReference type="GO" id="GO:0035556">
    <property type="term" value="P:intracellular signal transduction"/>
    <property type="evidence" value="ECO:0007669"/>
    <property type="project" value="InterPro"/>
</dbReference>
<evidence type="ECO:0000256" key="2">
    <source>
        <dbReference type="SAM" id="Phobius"/>
    </source>
</evidence>
<accession>A0A0M3TN08</accession>
<dbReference type="InterPro" id="IPR029787">
    <property type="entry name" value="Nucleotide_cyclase"/>
</dbReference>
<dbReference type="PROSITE" id="PS50125">
    <property type="entry name" value="GUANYLATE_CYCLASE_2"/>
    <property type="match status" value="1"/>
</dbReference>
<dbReference type="SUPFAM" id="SSF55073">
    <property type="entry name" value="Nucleotide cyclase"/>
    <property type="match status" value="1"/>
</dbReference>
<dbReference type="RefSeq" id="WP_000849131.1">
    <property type="nucleotide sequence ID" value="NZ_CP012604.1"/>
</dbReference>
<evidence type="ECO:0000313" key="4">
    <source>
        <dbReference type="EMBL" id="ALE41765.1"/>
    </source>
</evidence>
<feature type="transmembrane region" description="Helical" evidence="2">
    <location>
        <begin position="293"/>
        <end position="310"/>
    </location>
</feature>
<name>A0A0M3TN08_LEPIR</name>
<dbReference type="Proteomes" id="UP000056502">
    <property type="component" value="Chromosome II"/>
</dbReference>
<reference evidence="4 5" key="1">
    <citation type="journal article" date="2015" name="Genome Announc.">
        <title>Whole-Genome Sequence of Leptospira interrogans Serovar Hardjo Subtype Hardjoprajitno Strain Norma, Isolated from Cattle in a Leptospirosis Outbreak in Brazil.</title>
        <authorList>
            <person name="Cosate M.R."/>
            <person name="Soares S.C."/>
            <person name="Mendes T.A."/>
            <person name="Raittz R.T."/>
            <person name="Moreira E.C."/>
            <person name="Leite R."/>
            <person name="Fernandes G.R."/>
            <person name="Haddad J.P."/>
            <person name="Ortega J.M."/>
        </authorList>
    </citation>
    <scope>NUCLEOTIDE SEQUENCE [LARGE SCALE GENOMIC DNA]</scope>
    <source>
        <strain evidence="4 5">Norma</strain>
    </source>
</reference>
<dbReference type="SMART" id="SM00044">
    <property type="entry name" value="CYCc"/>
    <property type="match status" value="1"/>
</dbReference>
<dbReference type="FunFam" id="3.30.70.1230:FF:000085">
    <property type="entry name" value="Adenylate/guanylate cyclase domain-containing protein"/>
    <property type="match status" value="1"/>
</dbReference>
<keyword evidence="1" id="KW-0802">TPR repeat</keyword>
<keyword evidence="2" id="KW-1133">Transmembrane helix</keyword>
<dbReference type="InterPro" id="IPR019734">
    <property type="entry name" value="TPR_rpt"/>
</dbReference>
<dbReference type="EMBL" id="CP012604">
    <property type="protein sequence ID" value="ALE41765.1"/>
    <property type="molecule type" value="Genomic_DNA"/>
</dbReference>
<dbReference type="PANTHER" id="PTHR43081:SF1">
    <property type="entry name" value="ADENYLATE CYCLASE, TERMINAL-DIFFERENTIATION SPECIFIC"/>
    <property type="match status" value="1"/>
</dbReference>
<gene>
    <name evidence="4" type="ORF">G436_4637</name>
</gene>
<keyword evidence="2" id="KW-0812">Transmembrane</keyword>
<feature type="transmembrane region" description="Helical" evidence="2">
    <location>
        <begin position="229"/>
        <end position="246"/>
    </location>
</feature>
<dbReference type="GO" id="GO:0004016">
    <property type="term" value="F:adenylate cyclase activity"/>
    <property type="evidence" value="ECO:0007669"/>
    <property type="project" value="UniProtKB-ARBA"/>
</dbReference>
<dbReference type="PANTHER" id="PTHR43081">
    <property type="entry name" value="ADENYLATE CYCLASE, TERMINAL-DIFFERENTIATION SPECIFIC-RELATED"/>
    <property type="match status" value="1"/>
</dbReference>
<feature type="transmembrane region" description="Helical" evidence="2">
    <location>
        <begin position="266"/>
        <end position="286"/>
    </location>
</feature>
<feature type="transmembrane region" description="Helical" evidence="2">
    <location>
        <begin position="379"/>
        <end position="400"/>
    </location>
</feature>
<dbReference type="Pfam" id="PF00211">
    <property type="entry name" value="Guanylate_cyc"/>
    <property type="match status" value="1"/>
</dbReference>
<dbReference type="AlphaFoldDB" id="A0A0M3TN08"/>
<protein>
    <submittedName>
        <fullName evidence="4">Adenylate/guanylate cyclase</fullName>
    </submittedName>
</protein>
<dbReference type="SUPFAM" id="SSF48452">
    <property type="entry name" value="TPR-like"/>
    <property type="match status" value="1"/>
</dbReference>
<dbReference type="Pfam" id="PF07695">
    <property type="entry name" value="7TMR-DISM_7TM"/>
    <property type="match status" value="1"/>
</dbReference>
<dbReference type="GO" id="GO:0006171">
    <property type="term" value="P:cAMP biosynthetic process"/>
    <property type="evidence" value="ECO:0007669"/>
    <property type="project" value="TreeGrafter"/>
</dbReference>
<feature type="transmembrane region" description="Helical" evidence="2">
    <location>
        <begin position="322"/>
        <end position="338"/>
    </location>
</feature>
<dbReference type="InterPro" id="IPR011623">
    <property type="entry name" value="7TMR_DISM_rcpt_extracell_dom1"/>
</dbReference>
<evidence type="ECO:0000313" key="5">
    <source>
        <dbReference type="Proteomes" id="UP000056502"/>
    </source>
</evidence>
<feature type="domain" description="Guanylate cyclase" evidence="3">
    <location>
        <begin position="458"/>
        <end position="594"/>
    </location>
</feature>
<dbReference type="InterPro" id="IPR011990">
    <property type="entry name" value="TPR-like_helical_dom_sf"/>
</dbReference>
<dbReference type="CDD" id="cd07302">
    <property type="entry name" value="CHD"/>
    <property type="match status" value="1"/>
</dbReference>
<feature type="transmembrane region" description="Helical" evidence="2">
    <location>
        <begin position="350"/>
        <end position="373"/>
    </location>
</feature>
<keyword evidence="2" id="KW-0472">Membrane</keyword>
<dbReference type="InterPro" id="IPR050697">
    <property type="entry name" value="Adenylyl/Guanylyl_Cyclase_3/4"/>
</dbReference>
<dbReference type="SMART" id="SM00028">
    <property type="entry name" value="TPR"/>
    <property type="match status" value="1"/>
</dbReference>
<dbReference type="Gene3D" id="3.30.70.1230">
    <property type="entry name" value="Nucleotide cyclase"/>
    <property type="match status" value="1"/>
</dbReference>
<feature type="repeat" description="TPR" evidence="1">
    <location>
        <begin position="657"/>
        <end position="690"/>
    </location>
</feature>
<proteinExistence type="predicted"/>
<evidence type="ECO:0000259" key="3">
    <source>
        <dbReference type="PROSITE" id="PS50125"/>
    </source>
</evidence>
<evidence type="ECO:0000256" key="1">
    <source>
        <dbReference type="PROSITE-ProRule" id="PRU00339"/>
    </source>
</evidence>